<reference evidence="6" key="1">
    <citation type="submission" date="2021-01" db="EMBL/GenBank/DDBJ databases">
        <authorList>
            <person name="Corre E."/>
            <person name="Pelletier E."/>
            <person name="Niang G."/>
            <person name="Scheremetjew M."/>
            <person name="Finn R."/>
            <person name="Kale V."/>
            <person name="Holt S."/>
            <person name="Cochrane G."/>
            <person name="Meng A."/>
            <person name="Brown T."/>
            <person name="Cohen L."/>
        </authorList>
    </citation>
    <scope>NUCLEOTIDE SEQUENCE</scope>
    <source>
        <strain evidence="6">CCMP1594</strain>
    </source>
</reference>
<gene>
    <name evidence="6" type="ORF">EGYM00163_LOCUS31326</name>
</gene>
<sequence length="959" mass="106598">MLDGMVTMIFTTLLGKDTQKGVIETMVKSVQEKMVPLVNQFDPLLSDGCVQISREIWNHMDLNNDGKVTQDEFVETFLHCTGCKFLDSGVYSVLFDAVRAVANPSMDTNGDLMDEDEGAFRRPCPRPATGADERQLIEEAFTNSGTMKEDDTWFLISAIWWRAWEAYTGYGSAPVTNGTFASPIENDNLLLQGSLMKGLRDGTDYMLVPERVWDLLKEWYQGGPPIPRKVIVEGMGTRAMTRVEVHLLRLTVKYDFSTASIEISRQATVGELLKSALALLPPYVTQSLNGKSLALVGPSGDAFSDTTKQLGDCHFFTEQTLKIEPEKADGTFVAKPFVPRRTFKKGHCGLSNLGNTCFMNSAIQCLSNTERFREFFLRGDYKDDLNPDNPLGNKGELAESFAGLVTSLWSGDHSSVSPSSFKTTLARFAPQFSGYQQHDSQELIAFLLDGIHEDLNRVKQKAYVEAKDSNGRPDDVVADEAWEGHLKRNQSIVVDLFQGQLKSALQCPVCDNLSVTFDPFMYLSVPLQLASDQTKCIDVFWIPAQDPTKNTTKCRVKVPVNSTLSTLITNIGTLHDVDPASIMLGDVLAFNGKVWKFLADTERISDLFSADVYAYEVPELRGAATPEVRKEKFVRLSVQIKANHRTAPTPVVLVVERTITNDALHNVVAGRLAPLWEGATDATADGSAMDVATSSNAVAATAAAVEEDPEAASTMEMDEAPQRRHPFKISVDRKYNPKSNLLPDDDSQGLVILDSNGWGEEVVGLEVELQCEVDFTQQWPRPDHESVTNVVSTSPSSASNSNMTLNKAMDLFTKREQLSEQDTVYCSNCKEHRQSYKEFRIWKLPEILVVHLKRFQYTRSGWGGSKLDYNVKFEVEEWDVSPWLVEGSPDKHNGNSKYELYAISHHSGSLHLGHYTAYCRADDWMLYNDSSVSKASGAAAIQDSGAYILFYKRKSPDGG</sequence>
<feature type="domain" description="USP" evidence="4">
    <location>
        <begin position="348"/>
        <end position="954"/>
    </location>
</feature>
<dbReference type="SUPFAM" id="SSF54001">
    <property type="entry name" value="Cysteine proteinases"/>
    <property type="match status" value="1"/>
</dbReference>
<evidence type="ECO:0000256" key="1">
    <source>
        <dbReference type="ARBA" id="ARBA00022837"/>
    </source>
</evidence>
<dbReference type="InterPro" id="IPR018247">
    <property type="entry name" value="EF_Hand_1_Ca_BS"/>
</dbReference>
<evidence type="ECO:0000259" key="3">
    <source>
        <dbReference type="PROSITE" id="PS50222"/>
    </source>
</evidence>
<dbReference type="InterPro" id="IPR001394">
    <property type="entry name" value="Peptidase_C19_UCH"/>
</dbReference>
<dbReference type="InterPro" id="IPR011992">
    <property type="entry name" value="EF-hand-dom_pair"/>
</dbReference>
<keyword evidence="2" id="KW-0833">Ubl conjugation pathway</keyword>
<evidence type="ECO:0000259" key="5">
    <source>
        <dbReference type="PROSITE" id="PS51283"/>
    </source>
</evidence>
<dbReference type="InterPro" id="IPR002048">
    <property type="entry name" value="EF_hand_dom"/>
</dbReference>
<dbReference type="PROSITE" id="PS51283">
    <property type="entry name" value="DUSP"/>
    <property type="match status" value="1"/>
</dbReference>
<name>A0A7S4FZB2_9EUGL</name>
<dbReference type="GO" id="GO:0004843">
    <property type="term" value="F:cysteine-type deubiquitinase activity"/>
    <property type="evidence" value="ECO:0007669"/>
    <property type="project" value="UniProtKB-UniRule"/>
</dbReference>
<dbReference type="Gene3D" id="3.90.70.10">
    <property type="entry name" value="Cysteine proteinases"/>
    <property type="match status" value="2"/>
</dbReference>
<dbReference type="GO" id="GO:0006508">
    <property type="term" value="P:proteolysis"/>
    <property type="evidence" value="ECO:0007669"/>
    <property type="project" value="UniProtKB-KW"/>
</dbReference>
<dbReference type="InterPro" id="IPR018200">
    <property type="entry name" value="USP_CS"/>
</dbReference>
<keyword evidence="2" id="KW-0378">Hydrolase</keyword>
<dbReference type="InterPro" id="IPR028889">
    <property type="entry name" value="USP"/>
</dbReference>
<feature type="domain" description="EF-hand" evidence="3">
    <location>
        <begin position="48"/>
        <end position="83"/>
    </location>
</feature>
<keyword evidence="2" id="KW-0645">Protease</keyword>
<dbReference type="Pfam" id="PF00443">
    <property type="entry name" value="UCH"/>
    <property type="match status" value="2"/>
</dbReference>
<dbReference type="PROSITE" id="PS00973">
    <property type="entry name" value="USP_2"/>
    <property type="match status" value="1"/>
</dbReference>
<dbReference type="Pfam" id="PF06337">
    <property type="entry name" value="DUSP"/>
    <property type="match status" value="1"/>
</dbReference>
<dbReference type="GO" id="GO:0016579">
    <property type="term" value="P:protein deubiquitination"/>
    <property type="evidence" value="ECO:0007669"/>
    <property type="project" value="InterPro"/>
</dbReference>
<evidence type="ECO:0000259" key="4">
    <source>
        <dbReference type="PROSITE" id="PS50235"/>
    </source>
</evidence>
<keyword evidence="1" id="KW-0106">Calcium</keyword>
<dbReference type="PROSITE" id="PS00018">
    <property type="entry name" value="EF_HAND_1"/>
    <property type="match status" value="1"/>
</dbReference>
<dbReference type="PROSITE" id="PS50235">
    <property type="entry name" value="USP_3"/>
    <property type="match status" value="1"/>
</dbReference>
<dbReference type="SUPFAM" id="SSF143791">
    <property type="entry name" value="DUSP-like"/>
    <property type="match status" value="1"/>
</dbReference>
<dbReference type="EC" id="3.4.19.12" evidence="2"/>
<keyword evidence="2" id="KW-0788">Thiol protease</keyword>
<dbReference type="InterPro" id="IPR006615">
    <property type="entry name" value="Pept_C19_DUSP"/>
</dbReference>
<evidence type="ECO:0000256" key="2">
    <source>
        <dbReference type="RuleBase" id="RU366025"/>
    </source>
</evidence>
<feature type="domain" description="DUSP" evidence="5">
    <location>
        <begin position="128"/>
        <end position="231"/>
    </location>
</feature>
<dbReference type="EMBL" id="HBJA01089985">
    <property type="protein sequence ID" value="CAE0820156.1"/>
    <property type="molecule type" value="Transcribed_RNA"/>
</dbReference>
<dbReference type="PROSITE" id="PS00972">
    <property type="entry name" value="USP_1"/>
    <property type="match status" value="1"/>
</dbReference>
<dbReference type="AlphaFoldDB" id="A0A7S4FZB2"/>
<proteinExistence type="inferred from homology"/>
<organism evidence="6">
    <name type="scientific">Eutreptiella gymnastica</name>
    <dbReference type="NCBI Taxonomy" id="73025"/>
    <lineage>
        <taxon>Eukaryota</taxon>
        <taxon>Discoba</taxon>
        <taxon>Euglenozoa</taxon>
        <taxon>Euglenida</taxon>
        <taxon>Spirocuta</taxon>
        <taxon>Euglenophyceae</taxon>
        <taxon>Eutreptiales</taxon>
        <taxon>Eutreptiaceae</taxon>
        <taxon>Eutreptiella</taxon>
    </lineage>
</organism>
<evidence type="ECO:0000313" key="6">
    <source>
        <dbReference type="EMBL" id="CAE0820156.1"/>
    </source>
</evidence>
<dbReference type="GO" id="GO:0005509">
    <property type="term" value="F:calcium ion binding"/>
    <property type="evidence" value="ECO:0007669"/>
    <property type="project" value="InterPro"/>
</dbReference>
<dbReference type="PROSITE" id="PS50222">
    <property type="entry name" value="EF_HAND_2"/>
    <property type="match status" value="1"/>
</dbReference>
<protein>
    <recommendedName>
        <fullName evidence="2">Ubiquitin carboxyl-terminal hydrolase</fullName>
        <ecNumber evidence="2">3.4.19.12</ecNumber>
    </recommendedName>
</protein>
<comment type="similarity">
    <text evidence="2">Belongs to the peptidase C19 family.</text>
</comment>
<dbReference type="InterPro" id="IPR050185">
    <property type="entry name" value="Ub_carboxyl-term_hydrolase"/>
</dbReference>
<dbReference type="Gene3D" id="3.30.2230.10">
    <property type="entry name" value="DUSP-like"/>
    <property type="match status" value="1"/>
</dbReference>
<dbReference type="SUPFAM" id="SSF47473">
    <property type="entry name" value="EF-hand"/>
    <property type="match status" value="1"/>
</dbReference>
<dbReference type="InterPro" id="IPR038765">
    <property type="entry name" value="Papain-like_cys_pep_sf"/>
</dbReference>
<dbReference type="InterPro" id="IPR035927">
    <property type="entry name" value="DUSP-like_sf"/>
</dbReference>
<accession>A0A7S4FZB2</accession>
<dbReference type="PANTHER" id="PTHR21646">
    <property type="entry name" value="UBIQUITIN CARBOXYL-TERMINAL HYDROLASE"/>
    <property type="match status" value="1"/>
</dbReference>
<comment type="catalytic activity">
    <reaction evidence="2">
        <text>Thiol-dependent hydrolysis of ester, thioester, amide, peptide and isopeptide bonds formed by the C-terminal Gly of ubiquitin (a 76-residue protein attached to proteins as an intracellular targeting signal).</text>
        <dbReference type="EC" id="3.4.19.12"/>
    </reaction>
</comment>
<dbReference type="SMART" id="SM00695">
    <property type="entry name" value="DUSP"/>
    <property type="match status" value="1"/>
</dbReference>